<dbReference type="AlphaFoldDB" id="A0A7Y0YI49"/>
<dbReference type="InterPro" id="IPR007421">
    <property type="entry name" value="Schlafen_AlbA_2_dom"/>
</dbReference>
<dbReference type="InterPro" id="IPR038461">
    <property type="entry name" value="Schlafen_AlbA_2_dom_sf"/>
</dbReference>
<dbReference type="RefSeq" id="WP_169762769.1">
    <property type="nucleotide sequence ID" value="NZ_JABCUQ010000008.1"/>
</dbReference>
<protein>
    <submittedName>
        <fullName evidence="2">AAA family ATPase</fullName>
    </submittedName>
</protein>
<feature type="domain" description="Schlafen AlbA-2" evidence="1">
    <location>
        <begin position="4"/>
        <end position="109"/>
    </location>
</feature>
<comment type="caution">
    <text evidence="2">The sequence shown here is derived from an EMBL/GenBank/DDBJ whole genome shotgun (WGS) entry which is preliminary data.</text>
</comment>
<dbReference type="Gene3D" id="3.30.565.60">
    <property type="match status" value="1"/>
</dbReference>
<evidence type="ECO:0000259" key="1">
    <source>
        <dbReference type="Pfam" id="PF04326"/>
    </source>
</evidence>
<reference evidence="2 3" key="1">
    <citation type="submission" date="2020-04" db="EMBL/GenBank/DDBJ databases">
        <title>Antimicrobial susceptibility and clonality of vaginal-derived multi-drug resistant Mobiluncus isolates in China.</title>
        <authorList>
            <person name="Zhang X."/>
        </authorList>
    </citation>
    <scope>NUCLEOTIDE SEQUENCE [LARGE SCALE GENOMIC DNA]</scope>
    <source>
        <strain evidence="2 3">12</strain>
    </source>
</reference>
<dbReference type="PANTHER" id="PTHR30595:SF6">
    <property type="entry name" value="SCHLAFEN ALBA-2 DOMAIN-CONTAINING PROTEIN"/>
    <property type="match status" value="1"/>
</dbReference>
<dbReference type="Pfam" id="PF13749">
    <property type="entry name" value="HATPase_c_4"/>
    <property type="match status" value="1"/>
</dbReference>
<dbReference type="Gene3D" id="3.30.950.30">
    <property type="entry name" value="Schlafen, AAA domain"/>
    <property type="match status" value="1"/>
</dbReference>
<dbReference type="Pfam" id="PF04326">
    <property type="entry name" value="SLFN_AlbA_2"/>
    <property type="match status" value="1"/>
</dbReference>
<accession>A0A7Y0YI49</accession>
<evidence type="ECO:0000313" key="2">
    <source>
        <dbReference type="EMBL" id="NMX03658.1"/>
    </source>
</evidence>
<sequence>MRETFDLEFKSEISNSFLKTVSAYANFHGGQILFGVADDGTIAGLEGDISQSCLAIENKINDNIAPCPNFSLEPDEAKRTIRLLVHSGLDTPYLYRGKAYRRSDSATVEVDRVELNRLVLLGSGSSFEELPFHEGQLSFEALFRDLCRVLGLDNPDDDVLRTLGLLTPRGFNRAAALLADVNPFPGIDIVRFGASVNEILGRTTVEGVSILAQFDAAMDCFSQFLRMETITGATRSIKELAPHEAFREAVANALIHRTWDVNARVRISIFPDRVEVSSPGGLPAGLSEAEYLAGRVSVLRNPLLSEVFFRLGYIEKFGTGVLRIRRAYRDQVEVPGFKVMENSITVILPFIGSKSGINSDEARLLELMSPGRKYARTELEGLVGFEKSKTIRLLNALTEKNLVTTSGRGRASRYQRA</sequence>
<dbReference type="InterPro" id="IPR038475">
    <property type="entry name" value="RecG_C_sf"/>
</dbReference>
<proteinExistence type="predicted"/>
<evidence type="ECO:0000313" key="3">
    <source>
        <dbReference type="Proteomes" id="UP000575397"/>
    </source>
</evidence>
<gene>
    <name evidence="2" type="ORF">HHJ77_06905</name>
</gene>
<dbReference type="PANTHER" id="PTHR30595">
    <property type="entry name" value="GLPR-RELATED TRANSCRIPTIONAL REPRESSOR"/>
    <property type="match status" value="1"/>
</dbReference>
<name>A0A7Y0YI49_9ACTO</name>
<dbReference type="Proteomes" id="UP000575397">
    <property type="component" value="Unassembled WGS sequence"/>
</dbReference>
<dbReference type="EMBL" id="JABCUS010000013">
    <property type="protein sequence ID" value="NMX03658.1"/>
    <property type="molecule type" value="Genomic_DNA"/>
</dbReference>
<organism evidence="2 3">
    <name type="scientific">Mobiluncus mulieris</name>
    <dbReference type="NCBI Taxonomy" id="2052"/>
    <lineage>
        <taxon>Bacteria</taxon>
        <taxon>Bacillati</taxon>
        <taxon>Actinomycetota</taxon>
        <taxon>Actinomycetes</taxon>
        <taxon>Actinomycetales</taxon>
        <taxon>Actinomycetaceae</taxon>
        <taxon>Mobiluncus</taxon>
    </lineage>
</organism>